<evidence type="ECO:0000259" key="7">
    <source>
        <dbReference type="Pfam" id="PF08281"/>
    </source>
</evidence>
<dbReference type="PANTHER" id="PTHR43133:SF25">
    <property type="entry name" value="RNA POLYMERASE SIGMA FACTOR RFAY-RELATED"/>
    <property type="match status" value="1"/>
</dbReference>
<dbReference type="Proteomes" id="UP000612808">
    <property type="component" value="Unassembled WGS sequence"/>
</dbReference>
<dbReference type="GO" id="GO:0000428">
    <property type="term" value="C:DNA-directed RNA polymerase complex"/>
    <property type="evidence" value="ECO:0007669"/>
    <property type="project" value="UniProtKB-KW"/>
</dbReference>
<keyword evidence="2" id="KW-0805">Transcription regulation</keyword>
<comment type="similarity">
    <text evidence="1">Belongs to the sigma-70 factor family. ECF subfamily.</text>
</comment>
<dbReference type="Gene3D" id="1.10.10.10">
    <property type="entry name" value="Winged helix-like DNA-binding domain superfamily/Winged helix DNA-binding domain"/>
    <property type="match status" value="1"/>
</dbReference>
<dbReference type="InterPro" id="IPR013249">
    <property type="entry name" value="RNA_pol_sigma70_r4_t2"/>
</dbReference>
<feature type="region of interest" description="Disordered" evidence="5">
    <location>
        <begin position="1"/>
        <end position="29"/>
    </location>
</feature>
<comment type="caution">
    <text evidence="8">The sequence shown here is derived from an EMBL/GenBank/DDBJ whole genome shotgun (WGS) entry which is preliminary data.</text>
</comment>
<dbReference type="CDD" id="cd06171">
    <property type="entry name" value="Sigma70_r4"/>
    <property type="match status" value="1"/>
</dbReference>
<dbReference type="RefSeq" id="WP_203659365.1">
    <property type="nucleotide sequence ID" value="NZ_BAAAZM010000008.1"/>
</dbReference>
<evidence type="ECO:0000256" key="2">
    <source>
        <dbReference type="ARBA" id="ARBA00023015"/>
    </source>
</evidence>
<keyword evidence="3" id="KW-0731">Sigma factor</keyword>
<dbReference type="InterPro" id="IPR007627">
    <property type="entry name" value="RNA_pol_sigma70_r2"/>
</dbReference>
<keyword evidence="9" id="KW-1185">Reference proteome</keyword>
<feature type="domain" description="RNA polymerase sigma factor 70 region 4 type 2" evidence="7">
    <location>
        <begin position="142"/>
        <end position="193"/>
    </location>
</feature>
<organism evidence="8 9">
    <name type="scientific">Actinocatenispora rupis</name>
    <dbReference type="NCBI Taxonomy" id="519421"/>
    <lineage>
        <taxon>Bacteria</taxon>
        <taxon>Bacillati</taxon>
        <taxon>Actinomycetota</taxon>
        <taxon>Actinomycetes</taxon>
        <taxon>Micromonosporales</taxon>
        <taxon>Micromonosporaceae</taxon>
        <taxon>Actinocatenispora</taxon>
    </lineage>
</organism>
<dbReference type="InterPro" id="IPR013324">
    <property type="entry name" value="RNA_pol_sigma_r3/r4-like"/>
</dbReference>
<evidence type="ECO:0000256" key="4">
    <source>
        <dbReference type="ARBA" id="ARBA00023163"/>
    </source>
</evidence>
<proteinExistence type="inferred from homology"/>
<dbReference type="EMBL" id="BOMB01000021">
    <property type="protein sequence ID" value="GID12892.1"/>
    <property type="molecule type" value="Genomic_DNA"/>
</dbReference>
<gene>
    <name evidence="8" type="primary">rpoE_11</name>
    <name evidence="8" type="ORF">Aru02nite_37810</name>
</gene>
<dbReference type="GO" id="GO:0006352">
    <property type="term" value="P:DNA-templated transcription initiation"/>
    <property type="evidence" value="ECO:0007669"/>
    <property type="project" value="InterPro"/>
</dbReference>
<dbReference type="InterPro" id="IPR013325">
    <property type="entry name" value="RNA_pol_sigma_r2"/>
</dbReference>
<evidence type="ECO:0000256" key="1">
    <source>
        <dbReference type="ARBA" id="ARBA00010641"/>
    </source>
</evidence>
<dbReference type="GO" id="GO:0016987">
    <property type="term" value="F:sigma factor activity"/>
    <property type="evidence" value="ECO:0007669"/>
    <property type="project" value="UniProtKB-KW"/>
</dbReference>
<dbReference type="Gene3D" id="1.10.1740.10">
    <property type="match status" value="1"/>
</dbReference>
<keyword evidence="4" id="KW-0804">Transcription</keyword>
<evidence type="ECO:0000259" key="6">
    <source>
        <dbReference type="Pfam" id="PF04542"/>
    </source>
</evidence>
<dbReference type="PANTHER" id="PTHR43133">
    <property type="entry name" value="RNA POLYMERASE ECF-TYPE SIGMA FACTO"/>
    <property type="match status" value="1"/>
</dbReference>
<dbReference type="InterPro" id="IPR036388">
    <property type="entry name" value="WH-like_DNA-bd_sf"/>
</dbReference>
<accession>A0A8J3NDG7</accession>
<sequence length="211" mass="22719">MYARTTRAGDDPPEVGSPPDADRPDLAGLAGPDLTATFGRLFDEHAEALHHYLARRIGTSAAEDVVAETFLAALRGRRGYDPARAGVRAWLYGIAANLLRHHVRGEVRALRATARLAYQAGVGEDHAEAVSARVDAQQRVGQLAAALAELTPGDREVLLLTSWAGLTAGEIGAALDIPAGTVRSRLHRVRRWLRSHAPTTAPTDREDRTDD</sequence>
<dbReference type="Pfam" id="PF04542">
    <property type="entry name" value="Sigma70_r2"/>
    <property type="match status" value="1"/>
</dbReference>
<dbReference type="GO" id="GO:0003677">
    <property type="term" value="F:DNA binding"/>
    <property type="evidence" value="ECO:0007669"/>
    <property type="project" value="InterPro"/>
</dbReference>
<evidence type="ECO:0000256" key="3">
    <source>
        <dbReference type="ARBA" id="ARBA00023082"/>
    </source>
</evidence>
<dbReference type="InterPro" id="IPR039425">
    <property type="entry name" value="RNA_pol_sigma-70-like"/>
</dbReference>
<reference evidence="8" key="1">
    <citation type="submission" date="2021-01" db="EMBL/GenBank/DDBJ databases">
        <title>Whole genome shotgun sequence of Actinocatenispora rupis NBRC 107355.</title>
        <authorList>
            <person name="Komaki H."/>
            <person name="Tamura T."/>
        </authorList>
    </citation>
    <scope>NUCLEOTIDE SEQUENCE</scope>
    <source>
        <strain evidence="8">NBRC 107355</strain>
    </source>
</reference>
<dbReference type="Pfam" id="PF08281">
    <property type="entry name" value="Sigma70_r4_2"/>
    <property type="match status" value="1"/>
</dbReference>
<evidence type="ECO:0000256" key="5">
    <source>
        <dbReference type="SAM" id="MobiDB-lite"/>
    </source>
</evidence>
<feature type="domain" description="RNA polymerase sigma-70 region 2" evidence="6">
    <location>
        <begin position="41"/>
        <end position="107"/>
    </location>
</feature>
<protein>
    <submittedName>
        <fullName evidence="8">DNA-directed RNA polymerase sigma-70 factor</fullName>
    </submittedName>
</protein>
<dbReference type="SUPFAM" id="SSF88659">
    <property type="entry name" value="Sigma3 and sigma4 domains of RNA polymerase sigma factors"/>
    <property type="match status" value="1"/>
</dbReference>
<dbReference type="AlphaFoldDB" id="A0A8J3NDG7"/>
<dbReference type="NCBIfam" id="TIGR02937">
    <property type="entry name" value="sigma70-ECF"/>
    <property type="match status" value="1"/>
</dbReference>
<keyword evidence="8" id="KW-0240">DNA-directed RNA polymerase</keyword>
<dbReference type="SUPFAM" id="SSF88946">
    <property type="entry name" value="Sigma2 domain of RNA polymerase sigma factors"/>
    <property type="match status" value="1"/>
</dbReference>
<dbReference type="InterPro" id="IPR014284">
    <property type="entry name" value="RNA_pol_sigma-70_dom"/>
</dbReference>
<name>A0A8J3NDG7_9ACTN</name>
<evidence type="ECO:0000313" key="8">
    <source>
        <dbReference type="EMBL" id="GID12892.1"/>
    </source>
</evidence>
<evidence type="ECO:0000313" key="9">
    <source>
        <dbReference type="Proteomes" id="UP000612808"/>
    </source>
</evidence>